<comment type="caution">
    <text evidence="1">The sequence shown here is derived from an EMBL/GenBank/DDBJ whole genome shotgun (WGS) entry which is preliminary data.</text>
</comment>
<accession>A0A8J2JNG7</accession>
<keyword evidence="2" id="KW-1185">Reference proteome</keyword>
<dbReference type="EMBL" id="CAJVCH010048884">
    <property type="protein sequence ID" value="CAG7717824.1"/>
    <property type="molecule type" value="Genomic_DNA"/>
</dbReference>
<dbReference type="AlphaFoldDB" id="A0A8J2JNG7"/>
<proteinExistence type="predicted"/>
<evidence type="ECO:0000313" key="1">
    <source>
        <dbReference type="EMBL" id="CAG7717824.1"/>
    </source>
</evidence>
<gene>
    <name evidence="1" type="ORF">AFUS01_LOCUS7261</name>
</gene>
<sequence length="110" mass="12735">MLNHLDKTCEGIGARKLFKLIPPDKHVHIHEGTGKGKFYDRVRTVGKCKYIFDEKYAFEYNSNGKWVCCSCRFQYLQKNTLLDHLAKTCKGAQKLFKLIPPDKYVHVDVG</sequence>
<reference evidence="1" key="1">
    <citation type="submission" date="2021-06" db="EMBL/GenBank/DDBJ databases">
        <authorList>
            <person name="Hodson N. C."/>
            <person name="Mongue J. A."/>
            <person name="Jaron S. K."/>
        </authorList>
    </citation>
    <scope>NUCLEOTIDE SEQUENCE</scope>
</reference>
<dbReference type="Proteomes" id="UP000708208">
    <property type="component" value="Unassembled WGS sequence"/>
</dbReference>
<dbReference type="OrthoDB" id="8113227at2759"/>
<feature type="non-terminal residue" evidence="1">
    <location>
        <position position="1"/>
    </location>
</feature>
<evidence type="ECO:0000313" key="2">
    <source>
        <dbReference type="Proteomes" id="UP000708208"/>
    </source>
</evidence>
<name>A0A8J2JNG7_9HEXA</name>
<organism evidence="1 2">
    <name type="scientific">Allacma fusca</name>
    <dbReference type="NCBI Taxonomy" id="39272"/>
    <lineage>
        <taxon>Eukaryota</taxon>
        <taxon>Metazoa</taxon>
        <taxon>Ecdysozoa</taxon>
        <taxon>Arthropoda</taxon>
        <taxon>Hexapoda</taxon>
        <taxon>Collembola</taxon>
        <taxon>Symphypleona</taxon>
        <taxon>Sminthuridae</taxon>
        <taxon>Allacma</taxon>
    </lineage>
</organism>
<protein>
    <submittedName>
        <fullName evidence="1">Uncharacterized protein</fullName>
    </submittedName>
</protein>